<evidence type="ECO:0000256" key="2">
    <source>
        <dbReference type="SAM" id="MobiDB-lite"/>
    </source>
</evidence>
<protein>
    <submittedName>
        <fullName evidence="3">Uncharacterized protein</fullName>
    </submittedName>
</protein>
<evidence type="ECO:0000313" key="3">
    <source>
        <dbReference type="EMBL" id="KAL1137801.1"/>
    </source>
</evidence>
<sequence length="534" mass="60580">MASKCKNMFEKNTKQETTQKIGLVPVMEGPGPDLWISPSQQLVGKLNLEPPLTRRYQQAITHQGIIEIGDIALAKYEYEHQIKLNEAVKAKELEVLNNLAHLFKNIVSITQYEEKEKYELKLKATIEELKNQYQEKMENLELQIRMETKREEDRMLKTYKECIQEEVKNTFMKNEKLLADKLNFQLQWLEATVREEYVMKIREIEKWWEEIFKASAEASEVSKEKLRTALMAENNAILTRAIVEEREQAKEKLAASQDAYKHIIDQLLDELESKKNELLEMKYNNEIGCIELRSWRSLLQDEQLPDPVLVKKTEGSEVLMDVQMDPVGDESRALLTSGQVSAESFFTPPSGSSLSTFNESDAVSLVNYLIRRALGQLDGGETSSLTTPGGSTKTLSGPPQERRCVCGPSKKARSTSGSILTLKSSPRLGHQSSANLPVRGSGQMLTKFAPRRESGQMAISVASCPIYTDSERQIKMATRSDPRVEMDRAARRSVRVVGNGSRQESVRTFAARRLDSIIDVLNRHPSLMRVVIKP</sequence>
<name>A0ABD0YPA9_9HEMI</name>
<feature type="region of interest" description="Disordered" evidence="2">
    <location>
        <begin position="379"/>
        <end position="438"/>
    </location>
</feature>
<feature type="compositionally biased region" description="Polar residues" evidence="2">
    <location>
        <begin position="381"/>
        <end position="397"/>
    </location>
</feature>
<organism evidence="3 4">
    <name type="scientific">Ranatra chinensis</name>
    <dbReference type="NCBI Taxonomy" id="642074"/>
    <lineage>
        <taxon>Eukaryota</taxon>
        <taxon>Metazoa</taxon>
        <taxon>Ecdysozoa</taxon>
        <taxon>Arthropoda</taxon>
        <taxon>Hexapoda</taxon>
        <taxon>Insecta</taxon>
        <taxon>Pterygota</taxon>
        <taxon>Neoptera</taxon>
        <taxon>Paraneoptera</taxon>
        <taxon>Hemiptera</taxon>
        <taxon>Heteroptera</taxon>
        <taxon>Panheteroptera</taxon>
        <taxon>Nepomorpha</taxon>
        <taxon>Nepidae</taxon>
        <taxon>Ranatrinae</taxon>
        <taxon>Ranatra</taxon>
    </lineage>
</organism>
<gene>
    <name evidence="3" type="ORF">AAG570_009497</name>
</gene>
<reference evidence="3 4" key="1">
    <citation type="submission" date="2024-07" db="EMBL/GenBank/DDBJ databases">
        <title>Chromosome-level genome assembly of the water stick insect Ranatra chinensis (Heteroptera: Nepidae).</title>
        <authorList>
            <person name="Liu X."/>
        </authorList>
    </citation>
    <scope>NUCLEOTIDE SEQUENCE [LARGE SCALE GENOMIC DNA]</scope>
    <source>
        <strain evidence="3">Cailab_2021Rc</strain>
        <tissue evidence="3">Muscle</tissue>
    </source>
</reference>
<dbReference type="EMBL" id="JBFDAA010000004">
    <property type="protein sequence ID" value="KAL1137801.1"/>
    <property type="molecule type" value="Genomic_DNA"/>
</dbReference>
<feature type="coiled-coil region" evidence="1">
    <location>
        <begin position="112"/>
        <end position="150"/>
    </location>
</feature>
<comment type="caution">
    <text evidence="3">The sequence shown here is derived from an EMBL/GenBank/DDBJ whole genome shotgun (WGS) entry which is preliminary data.</text>
</comment>
<feature type="compositionally biased region" description="Polar residues" evidence="2">
    <location>
        <begin position="414"/>
        <end position="435"/>
    </location>
</feature>
<proteinExistence type="predicted"/>
<evidence type="ECO:0000256" key="1">
    <source>
        <dbReference type="SAM" id="Coils"/>
    </source>
</evidence>
<feature type="coiled-coil region" evidence="1">
    <location>
        <begin position="246"/>
        <end position="284"/>
    </location>
</feature>
<keyword evidence="1" id="KW-0175">Coiled coil</keyword>
<accession>A0ABD0YPA9</accession>
<dbReference type="Proteomes" id="UP001558652">
    <property type="component" value="Unassembled WGS sequence"/>
</dbReference>
<keyword evidence="4" id="KW-1185">Reference proteome</keyword>
<evidence type="ECO:0000313" key="4">
    <source>
        <dbReference type="Proteomes" id="UP001558652"/>
    </source>
</evidence>
<dbReference type="AlphaFoldDB" id="A0ABD0YPA9"/>